<name>J9H688_9ZZZZ</name>
<comment type="caution">
    <text evidence="1">The sequence shown here is derived from an EMBL/GenBank/DDBJ whole genome shotgun (WGS) entry which is preliminary data.</text>
</comment>
<accession>J9H688</accession>
<gene>
    <name evidence="1" type="ORF">EVA_02342</name>
</gene>
<dbReference type="EMBL" id="AMCI01000366">
    <property type="protein sequence ID" value="EJX09550.1"/>
    <property type="molecule type" value="Genomic_DNA"/>
</dbReference>
<proteinExistence type="predicted"/>
<evidence type="ECO:0000313" key="1">
    <source>
        <dbReference type="EMBL" id="EJX09550.1"/>
    </source>
</evidence>
<sequence length="44" mass="5364">MHWEKSPRGPLHVLRPIARPELSDILLILLRRRQYELPWHGFVH</sequence>
<organism evidence="1">
    <name type="scientific">gut metagenome</name>
    <dbReference type="NCBI Taxonomy" id="749906"/>
    <lineage>
        <taxon>unclassified sequences</taxon>
        <taxon>metagenomes</taxon>
        <taxon>organismal metagenomes</taxon>
    </lineage>
</organism>
<reference evidence="1" key="1">
    <citation type="journal article" date="2012" name="PLoS ONE">
        <title>Gene sets for utilization of primary and secondary nutrition supplies in the distal gut of endangered iberian lynx.</title>
        <authorList>
            <person name="Alcaide M."/>
            <person name="Messina E."/>
            <person name="Richter M."/>
            <person name="Bargiela R."/>
            <person name="Peplies J."/>
            <person name="Huws S.A."/>
            <person name="Newbold C.J."/>
            <person name="Golyshin P.N."/>
            <person name="Simon M.A."/>
            <person name="Lopez G."/>
            <person name="Yakimov M.M."/>
            <person name="Ferrer M."/>
        </authorList>
    </citation>
    <scope>NUCLEOTIDE SEQUENCE</scope>
</reference>
<dbReference type="AlphaFoldDB" id="J9H688"/>
<protein>
    <submittedName>
        <fullName evidence="1">Uncharacterized protein</fullName>
    </submittedName>
</protein>